<proteinExistence type="predicted"/>
<sequence length="740" mass="89071">MISKSFHQRQQLEELSFKKQNQTISNVPRRNLSQTQATDEDDLNDTLNSNDSQDNFQEQQQMIGNSARDALLLKCRDAIESLHLEIEEERTEKQRLTEQYHELQRFNNDLQMNDQEKDYRIQKMTEDAIQMQSDILVLTKEKERIQYERDDYERQNAQIEPLQEEVKRLQSEKIQLLDYNRKVEAQNEVLRHEKAQNETQISMFRKDKDDLAREINELRDQLYSEQKKIEINYRQFNDQLQEVFIKEQERRESEVKRERDERKQAEKEYQNKLDELQIKMERLLREQQKEQQQENDQKLSEILNKNTSEISKYVEQIQKLQQNISLVEQQVKSTQIEKHQLEIKIIELQEQFKSERSSNERQKEAIGYEKEQIIAKYEEEISSIKKEQLRVELEKKHLEKELQRFQQIEGRFEDLQAECLTLQQTNQEYKKNLQSKVREIFNLQKEQEQNASVYQKQIDQVCSENHNLQQKIESIQYDRQDLTCQIQSLETLIQNKEKQVLTLKEEIDEERDHFNKKFRQQAKEMTEWQEQVKLIESQKFDLSKRLTQLEEAYKRDSHLFRTETIKRDEEYEDQKLNLNREVQNVRMQNEQSIEFIKSIKKDLIEIITRADKKNEQYIHGNHISEQTNENMDNMNQNNRSYKYVLQTVIESFKRSQETICKRIDSFIYYAKSTQGSKINVELLDAKSGHNSVYHMHQHNTSSTSINPSSLKDSNQMTIGGDLFSTVVSQKDSLNQLTNRY</sequence>
<dbReference type="OMA" id="ISCRESK"/>
<dbReference type="AlphaFoldDB" id="A0A077ZTM9"/>
<evidence type="ECO:0000313" key="4">
    <source>
        <dbReference type="Proteomes" id="UP000039865"/>
    </source>
</evidence>
<gene>
    <name evidence="3" type="primary">Contig8827.g9427</name>
    <name evidence="3" type="ORF">STYLEM_1836</name>
</gene>
<accession>A0A077ZTM9</accession>
<evidence type="ECO:0000256" key="1">
    <source>
        <dbReference type="SAM" id="Coils"/>
    </source>
</evidence>
<organism evidence="3 4">
    <name type="scientific">Stylonychia lemnae</name>
    <name type="common">Ciliate</name>
    <dbReference type="NCBI Taxonomy" id="5949"/>
    <lineage>
        <taxon>Eukaryota</taxon>
        <taxon>Sar</taxon>
        <taxon>Alveolata</taxon>
        <taxon>Ciliophora</taxon>
        <taxon>Intramacronucleata</taxon>
        <taxon>Spirotrichea</taxon>
        <taxon>Stichotrichia</taxon>
        <taxon>Sporadotrichida</taxon>
        <taxon>Oxytrichidae</taxon>
        <taxon>Stylonychinae</taxon>
        <taxon>Stylonychia</taxon>
    </lineage>
</organism>
<evidence type="ECO:0000256" key="2">
    <source>
        <dbReference type="SAM" id="MobiDB-lite"/>
    </source>
</evidence>
<keyword evidence="1" id="KW-0175">Coiled coil</keyword>
<evidence type="ECO:0000313" key="3">
    <source>
        <dbReference type="EMBL" id="CDW72869.1"/>
    </source>
</evidence>
<name>A0A077ZTM9_STYLE</name>
<feature type="coiled-coil region" evidence="1">
    <location>
        <begin position="79"/>
        <end position="513"/>
    </location>
</feature>
<reference evidence="3 4" key="1">
    <citation type="submission" date="2014-06" db="EMBL/GenBank/DDBJ databases">
        <authorList>
            <person name="Swart Estienne"/>
        </authorList>
    </citation>
    <scope>NUCLEOTIDE SEQUENCE [LARGE SCALE GENOMIC DNA]</scope>
    <source>
        <strain evidence="3 4">130c</strain>
    </source>
</reference>
<dbReference type="Proteomes" id="UP000039865">
    <property type="component" value="Unassembled WGS sequence"/>
</dbReference>
<feature type="region of interest" description="Disordered" evidence="2">
    <location>
        <begin position="17"/>
        <end position="52"/>
    </location>
</feature>
<feature type="compositionally biased region" description="Polar residues" evidence="2">
    <location>
        <begin position="18"/>
        <end position="37"/>
    </location>
</feature>
<keyword evidence="4" id="KW-1185">Reference proteome</keyword>
<dbReference type="InParanoid" id="A0A077ZTM9"/>
<protein>
    <submittedName>
        <fullName evidence="3">Uncharacterized protein</fullName>
    </submittedName>
</protein>
<dbReference type="EMBL" id="CCKQ01001755">
    <property type="protein sequence ID" value="CDW72869.1"/>
    <property type="molecule type" value="Genomic_DNA"/>
</dbReference>